<comment type="caution">
    <text evidence="3">The sequence shown here is derived from an EMBL/GenBank/DDBJ whole genome shotgun (WGS) entry which is preliminary data.</text>
</comment>
<feature type="coiled-coil region" evidence="1">
    <location>
        <begin position="197"/>
        <end position="231"/>
    </location>
</feature>
<sequence>MNPNNDTSETNPTENKTAFVEAATQIKLPQFWTCSPAAWFFQAEAQFNLKRITSDASRYEHVITALPQDIVILVVDILQKPPTENKYETLKKSLLERTVDSEEKRLTQILSNNNELGDRKPSEFYRHLEILAGNSAMVGKELLQNLWMRKLPININVALLASGKQDITELCAIADKIWNVTHTSYISTISDVSSSNLSSAENYLARLESKIDALEKKFTRTNIRKDDINDRQYKRERSKSPRRNSTRSQFKENGKFCWYHFTFGKYAQKCIKPCEFKNLQGNSLN</sequence>
<dbReference type="InterPro" id="IPR055469">
    <property type="entry name" value="DUF7041"/>
</dbReference>
<gene>
    <name evidence="3" type="ORF">Zmor_001438</name>
</gene>
<evidence type="ECO:0000313" key="3">
    <source>
        <dbReference type="EMBL" id="KAJ3665976.1"/>
    </source>
</evidence>
<evidence type="ECO:0000256" key="1">
    <source>
        <dbReference type="SAM" id="Coils"/>
    </source>
</evidence>
<dbReference type="PANTHER" id="PTHR33327">
    <property type="entry name" value="ENDONUCLEASE"/>
    <property type="match status" value="1"/>
</dbReference>
<dbReference type="EMBL" id="JALNTZ010000001">
    <property type="protein sequence ID" value="KAJ3665976.1"/>
    <property type="molecule type" value="Genomic_DNA"/>
</dbReference>
<dbReference type="Pfam" id="PF23055">
    <property type="entry name" value="DUF7041"/>
    <property type="match status" value="1"/>
</dbReference>
<organism evidence="3 4">
    <name type="scientific">Zophobas morio</name>
    <dbReference type="NCBI Taxonomy" id="2755281"/>
    <lineage>
        <taxon>Eukaryota</taxon>
        <taxon>Metazoa</taxon>
        <taxon>Ecdysozoa</taxon>
        <taxon>Arthropoda</taxon>
        <taxon>Hexapoda</taxon>
        <taxon>Insecta</taxon>
        <taxon>Pterygota</taxon>
        <taxon>Neoptera</taxon>
        <taxon>Endopterygota</taxon>
        <taxon>Coleoptera</taxon>
        <taxon>Polyphaga</taxon>
        <taxon>Cucujiformia</taxon>
        <taxon>Tenebrionidae</taxon>
        <taxon>Zophobas</taxon>
    </lineage>
</organism>
<dbReference type="PANTHER" id="PTHR33327:SF3">
    <property type="entry name" value="RNA-DIRECTED DNA POLYMERASE"/>
    <property type="match status" value="1"/>
</dbReference>
<accession>A0AA38MRX4</accession>
<keyword evidence="4" id="KW-1185">Reference proteome</keyword>
<evidence type="ECO:0000313" key="4">
    <source>
        <dbReference type="Proteomes" id="UP001168821"/>
    </source>
</evidence>
<name>A0AA38MRX4_9CUCU</name>
<feature type="domain" description="DUF7041" evidence="2">
    <location>
        <begin position="28"/>
        <end position="110"/>
    </location>
</feature>
<reference evidence="3" key="1">
    <citation type="journal article" date="2023" name="G3 (Bethesda)">
        <title>Whole genome assemblies of Zophobas morio and Tenebrio molitor.</title>
        <authorList>
            <person name="Kaur S."/>
            <person name="Stinson S.A."/>
            <person name="diCenzo G.C."/>
        </authorList>
    </citation>
    <scope>NUCLEOTIDE SEQUENCE</scope>
    <source>
        <strain evidence="3">QUZm001</strain>
    </source>
</reference>
<dbReference type="Proteomes" id="UP001168821">
    <property type="component" value="Unassembled WGS sequence"/>
</dbReference>
<dbReference type="AlphaFoldDB" id="A0AA38MRX4"/>
<proteinExistence type="predicted"/>
<evidence type="ECO:0000259" key="2">
    <source>
        <dbReference type="Pfam" id="PF23055"/>
    </source>
</evidence>
<keyword evidence="1" id="KW-0175">Coiled coil</keyword>
<protein>
    <recommendedName>
        <fullName evidence="2">DUF7041 domain-containing protein</fullName>
    </recommendedName>
</protein>